<accession>A0A3D8T1R6</accession>
<organism evidence="2 3">
    <name type="scientific">Coleophoma crateriformis</name>
    <dbReference type="NCBI Taxonomy" id="565419"/>
    <lineage>
        <taxon>Eukaryota</taxon>
        <taxon>Fungi</taxon>
        <taxon>Dikarya</taxon>
        <taxon>Ascomycota</taxon>
        <taxon>Pezizomycotina</taxon>
        <taxon>Leotiomycetes</taxon>
        <taxon>Helotiales</taxon>
        <taxon>Dermateaceae</taxon>
        <taxon>Coleophoma</taxon>
    </lineage>
</organism>
<feature type="domain" description="DUF7730" evidence="1">
    <location>
        <begin position="56"/>
        <end position="108"/>
    </location>
</feature>
<sequence>MVSLRPDPAIASSSISCPHTSPTLLGLPIEIRIRIYDNLAQMPDLLRPDWRYSPCLIYVCRQIYAETIELLYRDTKFTFSSPERCIQLLSSVGHNAMYIRCLDIWYYKLEALQLRAALKKLGNESHLHTLELFPLRRGRRAKYPDSVARFTSFQRFPGQTQHPLGLLKNLRCLKVGDGIEAEGFEQSINAVLNQMRTMAEAEEGSQVVISRWFDKSPGYYVGNVALSGNEELGGYWYRVHDGKPVV</sequence>
<dbReference type="EMBL" id="PDLN01000002">
    <property type="protein sequence ID" value="RDW92439.1"/>
    <property type="molecule type" value="Genomic_DNA"/>
</dbReference>
<name>A0A3D8T1R6_9HELO</name>
<dbReference type="OrthoDB" id="3538683at2759"/>
<comment type="caution">
    <text evidence="2">The sequence shown here is derived from an EMBL/GenBank/DDBJ whole genome shotgun (WGS) entry which is preliminary data.</text>
</comment>
<dbReference type="Proteomes" id="UP000256328">
    <property type="component" value="Unassembled WGS sequence"/>
</dbReference>
<evidence type="ECO:0000259" key="1">
    <source>
        <dbReference type="Pfam" id="PF24864"/>
    </source>
</evidence>
<evidence type="ECO:0000313" key="3">
    <source>
        <dbReference type="Proteomes" id="UP000256328"/>
    </source>
</evidence>
<evidence type="ECO:0000313" key="2">
    <source>
        <dbReference type="EMBL" id="RDW92439.1"/>
    </source>
</evidence>
<dbReference type="Pfam" id="PF24864">
    <property type="entry name" value="DUF7730"/>
    <property type="match status" value="1"/>
</dbReference>
<dbReference type="AlphaFoldDB" id="A0A3D8T1R6"/>
<proteinExistence type="predicted"/>
<dbReference type="InterPro" id="IPR056632">
    <property type="entry name" value="DUF7730"/>
</dbReference>
<keyword evidence="3" id="KW-1185">Reference proteome</keyword>
<reference evidence="2 3" key="1">
    <citation type="journal article" date="2018" name="IMA Fungus">
        <title>IMA Genome-F 9: Draft genome sequence of Annulohypoxylon stygium, Aspergillus mulundensis, Berkeleyomyces basicola (syn. Thielaviopsis basicola), Ceratocystis smalleyi, two Cercospora beticola strains, Coleophoma cylindrospora, Fusarium fracticaudum, Phialophora cf. hyalina, and Morchella septimelata.</title>
        <authorList>
            <person name="Wingfield B.D."/>
            <person name="Bills G.F."/>
            <person name="Dong Y."/>
            <person name="Huang W."/>
            <person name="Nel W.J."/>
            <person name="Swalarsk-Parry B.S."/>
            <person name="Vaghefi N."/>
            <person name="Wilken P.M."/>
            <person name="An Z."/>
            <person name="de Beer Z.W."/>
            <person name="De Vos L."/>
            <person name="Chen L."/>
            <person name="Duong T.A."/>
            <person name="Gao Y."/>
            <person name="Hammerbacher A."/>
            <person name="Kikkert J.R."/>
            <person name="Li Y."/>
            <person name="Li H."/>
            <person name="Li K."/>
            <person name="Li Q."/>
            <person name="Liu X."/>
            <person name="Ma X."/>
            <person name="Naidoo K."/>
            <person name="Pethybridge S.J."/>
            <person name="Sun J."/>
            <person name="Steenkamp E.T."/>
            <person name="van der Nest M.A."/>
            <person name="van Wyk S."/>
            <person name="Wingfield M.J."/>
            <person name="Xiong C."/>
            <person name="Yue Q."/>
            <person name="Zhang X."/>
        </authorList>
    </citation>
    <scope>NUCLEOTIDE SEQUENCE [LARGE SCALE GENOMIC DNA]</scope>
    <source>
        <strain evidence="2 3">BP5796</strain>
    </source>
</reference>
<dbReference type="PANTHER" id="PTHR38790">
    <property type="entry name" value="2EXR DOMAIN-CONTAINING PROTEIN-RELATED"/>
    <property type="match status" value="1"/>
</dbReference>
<protein>
    <recommendedName>
        <fullName evidence="1">DUF7730 domain-containing protein</fullName>
    </recommendedName>
</protein>
<gene>
    <name evidence="2" type="ORF">BP5796_01833</name>
</gene>